<dbReference type="PANTHER" id="PTHR14097:SF7">
    <property type="entry name" value="OXIDOREDUCTASE HTATIP2"/>
    <property type="match status" value="1"/>
</dbReference>
<protein>
    <submittedName>
        <fullName evidence="1">Oxidoreductase</fullName>
    </submittedName>
</protein>
<dbReference type="RefSeq" id="WP_207328345.1">
    <property type="nucleotide sequence ID" value="NZ_JAFMYW010000002.1"/>
</dbReference>
<proteinExistence type="predicted"/>
<evidence type="ECO:0000313" key="2">
    <source>
        <dbReference type="Proteomes" id="UP000664628"/>
    </source>
</evidence>
<evidence type="ECO:0000313" key="1">
    <source>
        <dbReference type="EMBL" id="MBO0948369.1"/>
    </source>
</evidence>
<dbReference type="InterPro" id="IPR036291">
    <property type="entry name" value="NAD(P)-bd_dom_sf"/>
</dbReference>
<dbReference type="Pfam" id="PF08732">
    <property type="entry name" value="HIM1"/>
    <property type="match status" value="1"/>
</dbReference>
<organism evidence="1 2">
    <name type="scientific">Fibrella forsythiae</name>
    <dbReference type="NCBI Taxonomy" id="2817061"/>
    <lineage>
        <taxon>Bacteria</taxon>
        <taxon>Pseudomonadati</taxon>
        <taxon>Bacteroidota</taxon>
        <taxon>Cytophagia</taxon>
        <taxon>Cytophagales</taxon>
        <taxon>Spirosomataceae</taxon>
        <taxon>Fibrella</taxon>
    </lineage>
</organism>
<sequence>MNISGLKTALLVGATGLVGDILAHQLVDSAAYDRVQVLTRRPLGWQHPRLQEIPFDFDHPNGLLVRADDIYCCLGTTIKKAGSKEAFRKVDYQYPLDIARLGLENGASQFAIVTSMGASASSSFFYNQVKGEIERDLTALNYPSLLIFRPSLLLGNRNEKRLGERIGSGIMRLVDPLIPAKYKAIDAEKVASAMLTTMQQSLSGKHIFESNDLQQF</sequence>
<dbReference type="Gene3D" id="3.40.50.720">
    <property type="entry name" value="NAD(P)-binding Rossmann-like Domain"/>
    <property type="match status" value="1"/>
</dbReference>
<keyword evidence="2" id="KW-1185">Reference proteome</keyword>
<dbReference type="InterPro" id="IPR014843">
    <property type="entry name" value="Him1/Fmp52"/>
</dbReference>
<comment type="caution">
    <text evidence="1">The sequence shown here is derived from an EMBL/GenBank/DDBJ whole genome shotgun (WGS) entry which is preliminary data.</text>
</comment>
<dbReference type="EMBL" id="JAFMYW010000002">
    <property type="protein sequence ID" value="MBO0948369.1"/>
    <property type="molecule type" value="Genomic_DNA"/>
</dbReference>
<dbReference type="CDD" id="cd05250">
    <property type="entry name" value="CC3_like_SDR_a"/>
    <property type="match status" value="1"/>
</dbReference>
<gene>
    <name evidence="1" type="ORF">J2I46_07260</name>
</gene>
<dbReference type="PANTHER" id="PTHR14097">
    <property type="entry name" value="OXIDOREDUCTASE HTATIP2"/>
    <property type="match status" value="1"/>
</dbReference>
<reference evidence="1 2" key="1">
    <citation type="submission" date="2021-03" db="EMBL/GenBank/DDBJ databases">
        <title>Fibrella sp. HMF5405 genome sequencing and assembly.</title>
        <authorList>
            <person name="Kang H."/>
            <person name="Kim H."/>
            <person name="Bae S."/>
            <person name="Joh K."/>
        </authorList>
    </citation>
    <scope>NUCLEOTIDE SEQUENCE [LARGE SCALE GENOMIC DNA]</scope>
    <source>
        <strain evidence="1 2">HMF5405</strain>
    </source>
</reference>
<dbReference type="Proteomes" id="UP000664628">
    <property type="component" value="Unassembled WGS sequence"/>
</dbReference>
<accession>A0ABS3JED3</accession>
<name>A0ABS3JED3_9BACT</name>
<dbReference type="SUPFAM" id="SSF51735">
    <property type="entry name" value="NAD(P)-binding Rossmann-fold domains"/>
    <property type="match status" value="1"/>
</dbReference>